<evidence type="ECO:0000313" key="2">
    <source>
        <dbReference type="EMBL" id="EIJ89083.1"/>
    </source>
</evidence>
<dbReference type="VEuPathDB" id="MicrosporidiaDB:NEQG_00902"/>
<accession>I3EIN6</accession>
<dbReference type="Proteomes" id="UP000002872">
    <property type="component" value="Unassembled WGS sequence"/>
</dbReference>
<organism evidence="2 3">
    <name type="scientific">Nematocida parisii (strain ERTm3)</name>
    <name type="common">Nematode killer fungus</name>
    <dbReference type="NCBI Taxonomy" id="935791"/>
    <lineage>
        <taxon>Eukaryota</taxon>
        <taxon>Fungi</taxon>
        <taxon>Fungi incertae sedis</taxon>
        <taxon>Microsporidia</taxon>
        <taxon>Nematocida</taxon>
    </lineage>
</organism>
<proteinExistence type="predicted"/>
<keyword evidence="1" id="KW-1133">Transmembrane helix</keyword>
<feature type="transmembrane region" description="Helical" evidence="1">
    <location>
        <begin position="95"/>
        <end position="118"/>
    </location>
</feature>
<evidence type="ECO:0000256" key="1">
    <source>
        <dbReference type="SAM" id="Phobius"/>
    </source>
</evidence>
<reference evidence="2" key="1">
    <citation type="submission" date="2011-01" db="EMBL/GenBank/DDBJ databases">
        <title>The Genome Sequence of Nematocida parisii strain ERTm3.</title>
        <authorList>
            <consortium name="The Broad Institute Genome Sequencing Platform"/>
            <consortium name="The Broad Institute Genome Sequencing Center for Infectious Disease"/>
            <person name="Cuomo C."/>
            <person name="Troemel E."/>
            <person name="Young S.K."/>
            <person name="Zeng Q."/>
            <person name="Gargeya S."/>
            <person name="Fitzgerald M."/>
            <person name="Haas B."/>
            <person name="Abouelleil A."/>
            <person name="Alvarado L."/>
            <person name="Arachchi H.M."/>
            <person name="Berlin A."/>
            <person name="Chapman S.B."/>
            <person name="Gearin G."/>
            <person name="Goldberg J."/>
            <person name="Griggs A."/>
            <person name="Gujja S."/>
            <person name="Hansen M."/>
            <person name="Heiman D."/>
            <person name="Howarth C."/>
            <person name="Larimer J."/>
            <person name="Lui A."/>
            <person name="MacDonald P.J.P."/>
            <person name="McCowen C."/>
            <person name="Montmayeur A."/>
            <person name="Murphy C."/>
            <person name="Neiman D."/>
            <person name="Pearson M."/>
            <person name="Priest M."/>
            <person name="Roberts A."/>
            <person name="Saif S."/>
            <person name="Shea T."/>
            <person name="Sisk P."/>
            <person name="Stolte C."/>
            <person name="Sykes S."/>
            <person name="Wortman J."/>
            <person name="Nusbaum C."/>
            <person name="Birren B."/>
        </authorList>
    </citation>
    <scope>NUCLEOTIDE SEQUENCE</scope>
    <source>
        <strain evidence="2">ERTm3</strain>
    </source>
</reference>
<evidence type="ECO:0000313" key="3">
    <source>
        <dbReference type="Proteomes" id="UP000002872"/>
    </source>
</evidence>
<dbReference type="HOGENOM" id="CLU_524859_0_0_1"/>
<keyword evidence="3" id="KW-1185">Reference proteome</keyword>
<gene>
    <name evidence="2" type="ORF">NEQG_00902</name>
</gene>
<keyword evidence="1" id="KW-0812">Transmembrane</keyword>
<protein>
    <submittedName>
        <fullName evidence="2">Uncharacterized protein</fullName>
    </submittedName>
</protein>
<dbReference type="InParanoid" id="I3EIN6"/>
<keyword evidence="1" id="KW-0472">Membrane</keyword>
<dbReference type="OrthoDB" id="10335894at2759"/>
<dbReference type="EMBL" id="GL870877">
    <property type="protein sequence ID" value="EIJ89083.1"/>
    <property type="molecule type" value="Genomic_DNA"/>
</dbReference>
<sequence>MKYRNSYIVLIPIIYDSSTPITIPNHGDSYINIILIHCYSGSHYPKPIFLIVFYTFYNNRGVVYQLYIYYKIIIKTRIYNTKQDKFSIKMRIRKYILFIEVFIVNTATVLASGALVNYSGIANISSSPLVISPIQFNSAPLQKMEIVPELSDSFDENRPKRQIGNKNINKQKDFIKYDEFYFNRNPQNGYDNITNLYYNKIAQNNKMHKSHSKDPKRYKIMKMLYGIILSSPFNLGDISFLIRKAIELKDDENSKPISMEEMYSILTRGIIKSSVSKIYLSSARNRLIKIKKCKTAITDEKIYSLLLEAKNTIRIYLLTIVYDLQNVLKTFKKSPFSDEAIASINMYNTQHPNTTISDIDIYIKQSGKFNLGIGNAEYLKALLYNTVNQLYKQIEYVKKIVKILYLDNRKEIYAELSREITELYSTCSILQTFNPHEITNIYAERAVSSIQSAIDKHFIAMRYLGQGITKKLIKIEKNTIANAFNMNKLPYTANNTTMSDHIDHSYADHSSLQQLINFF</sequence>
<dbReference type="AlphaFoldDB" id="I3EIN6"/>
<name>I3EIN6_NEMP3</name>